<dbReference type="InterPro" id="IPR020846">
    <property type="entry name" value="MFS_dom"/>
</dbReference>
<evidence type="ECO:0000313" key="8">
    <source>
        <dbReference type="EMBL" id="GAK48281.1"/>
    </source>
</evidence>
<keyword evidence="4 6" id="KW-1133">Transmembrane helix</keyword>
<evidence type="ECO:0000313" key="9">
    <source>
        <dbReference type="Proteomes" id="UP000028700"/>
    </source>
</evidence>
<feature type="transmembrane region" description="Helical" evidence="6">
    <location>
        <begin position="138"/>
        <end position="157"/>
    </location>
</feature>
<dbReference type="GO" id="GO:0022857">
    <property type="term" value="F:transmembrane transporter activity"/>
    <property type="evidence" value="ECO:0007669"/>
    <property type="project" value="InterPro"/>
</dbReference>
<comment type="caution">
    <text evidence="8">The sequence shown here is derived from an EMBL/GenBank/DDBJ whole genome shotgun (WGS) entry which is preliminary data.</text>
</comment>
<dbReference type="Proteomes" id="UP000028700">
    <property type="component" value="Unassembled WGS sequence"/>
</dbReference>
<evidence type="ECO:0000259" key="7">
    <source>
        <dbReference type="PROSITE" id="PS50850"/>
    </source>
</evidence>
<evidence type="ECO:0000256" key="6">
    <source>
        <dbReference type="SAM" id="Phobius"/>
    </source>
</evidence>
<keyword evidence="3 6" id="KW-0812">Transmembrane</keyword>
<dbReference type="Pfam" id="PF07690">
    <property type="entry name" value="MFS_1"/>
    <property type="match status" value="1"/>
</dbReference>
<feature type="transmembrane region" description="Helical" evidence="6">
    <location>
        <begin position="68"/>
        <end position="94"/>
    </location>
</feature>
<sequence length="367" mass="40307">MQFLHYNLVQFALLQSIFLFSQFAFEIPSGVLSDILKRKTIILAGLFILTASLLVMLTTLMVTKAIGFGFLVLAFVMEGIGNALLSGADDALFYEAIRYEGSEAAYGQIRGRGQFINALSLGIATFIGGFLYSHGVSLPYLLQAGMVFAALILIVTMKDVNVKNIEEQPRQSMSAILSVFKEMTTSANILFMFGFTTLIAAMVDGIFALLPDYVSKIGFSSSQNGAIFMIISFFGGLVATQAYRLAKVGYRTMIVIVSAVLLVGMLFQIQTNSYLFLIGIGLLYIVEDILDPVVMQMFNLWVKDEARATFMSGLSFCVTLMTMILNPIMGFVIQRFGTVNLLIVASLSTIVLVVIADLLMRKSKIRN</sequence>
<dbReference type="InterPro" id="IPR036259">
    <property type="entry name" value="MFS_trans_sf"/>
</dbReference>
<proteinExistence type="predicted"/>
<gene>
    <name evidence="8" type="ORF">LOSG293_230290</name>
</gene>
<dbReference type="PANTHER" id="PTHR23530:SF1">
    <property type="entry name" value="PERMEASE, MAJOR FACILITATOR SUPERFAMILY-RELATED"/>
    <property type="match status" value="1"/>
</dbReference>
<dbReference type="Gene3D" id="1.20.1250.20">
    <property type="entry name" value="MFS general substrate transporter like domains"/>
    <property type="match status" value="1"/>
</dbReference>
<protein>
    <submittedName>
        <fullName evidence="8">Major facilitator superfamily transporter</fullName>
    </submittedName>
</protein>
<evidence type="ECO:0000256" key="4">
    <source>
        <dbReference type="ARBA" id="ARBA00022989"/>
    </source>
</evidence>
<dbReference type="InterPro" id="IPR053160">
    <property type="entry name" value="MFS_DHA3_Transporter"/>
</dbReference>
<accession>A0A081BJR3</accession>
<dbReference type="SUPFAM" id="SSF103473">
    <property type="entry name" value="MFS general substrate transporter"/>
    <property type="match status" value="1"/>
</dbReference>
<dbReference type="EMBL" id="BBJM01000023">
    <property type="protein sequence ID" value="GAK48281.1"/>
    <property type="molecule type" value="Genomic_DNA"/>
</dbReference>
<feature type="domain" description="Major facilitator superfamily (MFS) profile" evidence="7">
    <location>
        <begin position="1"/>
        <end position="364"/>
    </location>
</feature>
<organism evidence="8 9">
    <name type="scientific">Secundilactobacillus oryzae JCM 18671</name>
    <dbReference type="NCBI Taxonomy" id="1291743"/>
    <lineage>
        <taxon>Bacteria</taxon>
        <taxon>Bacillati</taxon>
        <taxon>Bacillota</taxon>
        <taxon>Bacilli</taxon>
        <taxon>Lactobacillales</taxon>
        <taxon>Lactobacillaceae</taxon>
        <taxon>Secundilactobacillus</taxon>
    </lineage>
</organism>
<feature type="transmembrane region" description="Helical" evidence="6">
    <location>
        <begin position="40"/>
        <end position="62"/>
    </location>
</feature>
<dbReference type="GO" id="GO:0005886">
    <property type="term" value="C:plasma membrane"/>
    <property type="evidence" value="ECO:0007669"/>
    <property type="project" value="UniProtKB-SubCell"/>
</dbReference>
<feature type="transmembrane region" description="Helical" evidence="6">
    <location>
        <begin position="339"/>
        <end position="360"/>
    </location>
</feature>
<feature type="transmembrane region" description="Helical" evidence="6">
    <location>
        <begin position="273"/>
        <end position="290"/>
    </location>
</feature>
<dbReference type="PROSITE" id="PS50850">
    <property type="entry name" value="MFS"/>
    <property type="match status" value="1"/>
</dbReference>
<dbReference type="PANTHER" id="PTHR23530">
    <property type="entry name" value="TRANSPORT PROTEIN-RELATED"/>
    <property type="match status" value="1"/>
</dbReference>
<evidence type="ECO:0000256" key="1">
    <source>
        <dbReference type="ARBA" id="ARBA00004651"/>
    </source>
</evidence>
<evidence type="ECO:0000256" key="2">
    <source>
        <dbReference type="ARBA" id="ARBA00022448"/>
    </source>
</evidence>
<dbReference type="AlphaFoldDB" id="A0A081BJR3"/>
<comment type="subcellular location">
    <subcellularLocation>
        <location evidence="1">Cell membrane</location>
        <topology evidence="1">Multi-pass membrane protein</topology>
    </subcellularLocation>
</comment>
<feature type="transmembrane region" description="Helical" evidence="6">
    <location>
        <begin position="225"/>
        <end position="243"/>
    </location>
</feature>
<evidence type="ECO:0000256" key="5">
    <source>
        <dbReference type="ARBA" id="ARBA00023136"/>
    </source>
</evidence>
<dbReference type="InterPro" id="IPR011701">
    <property type="entry name" value="MFS"/>
</dbReference>
<feature type="transmembrane region" description="Helical" evidence="6">
    <location>
        <begin position="310"/>
        <end position="333"/>
    </location>
</feature>
<dbReference type="eggNOG" id="COG2814">
    <property type="taxonomic scope" value="Bacteria"/>
</dbReference>
<keyword evidence="5 6" id="KW-0472">Membrane</keyword>
<feature type="transmembrane region" description="Helical" evidence="6">
    <location>
        <begin position="189"/>
        <end position="210"/>
    </location>
</feature>
<evidence type="ECO:0000256" key="3">
    <source>
        <dbReference type="ARBA" id="ARBA00022692"/>
    </source>
</evidence>
<keyword evidence="2" id="KW-0813">Transport</keyword>
<dbReference type="RefSeq" id="WP_235786826.1">
    <property type="nucleotide sequence ID" value="NZ_BBAZ01000022.1"/>
</dbReference>
<reference evidence="8" key="1">
    <citation type="journal article" date="2014" name="Genome Announc.">
        <title>Draft Genome Sequence of Lactobacillus oryzae Strain SG293T.</title>
        <authorList>
            <person name="Tanizawa Y."/>
            <person name="Fujisawa T."/>
            <person name="Mochizuki T."/>
            <person name="Kaminuma E."/>
            <person name="Nakamura Y."/>
            <person name="Tohno M."/>
        </authorList>
    </citation>
    <scope>NUCLEOTIDE SEQUENCE [LARGE SCALE GENOMIC DNA]</scope>
    <source>
        <strain evidence="8">SG293</strain>
    </source>
</reference>
<feature type="transmembrane region" description="Helical" evidence="6">
    <location>
        <begin position="6"/>
        <end position="28"/>
    </location>
</feature>
<feature type="transmembrane region" description="Helical" evidence="6">
    <location>
        <begin position="115"/>
        <end position="132"/>
    </location>
</feature>
<feature type="transmembrane region" description="Helical" evidence="6">
    <location>
        <begin position="250"/>
        <end position="267"/>
    </location>
</feature>
<keyword evidence="9" id="KW-1185">Reference proteome</keyword>
<name>A0A081BJR3_9LACO</name>